<dbReference type="STRING" id="3880.G7KJU3"/>
<dbReference type="SUPFAM" id="SSF54768">
    <property type="entry name" value="dsRNA-binding domain-like"/>
    <property type="match status" value="1"/>
</dbReference>
<keyword evidence="7" id="KW-1185">Reference proteome</keyword>
<accession>G7KJU3</accession>
<reference evidence="6" key="3">
    <citation type="submission" date="2015-04" db="UniProtKB">
        <authorList>
            <consortium name="EnsemblPlants"/>
        </authorList>
    </citation>
    <scope>IDENTIFICATION</scope>
    <source>
        <strain evidence="6">cv. Jemalong A17</strain>
    </source>
</reference>
<dbReference type="PaxDb" id="3880-AES77148"/>
<name>G7KJU3_MEDTR</name>
<dbReference type="HOGENOM" id="CLU_2240609_0_0_1"/>
<dbReference type="AlphaFoldDB" id="G7KJU3"/>
<evidence type="ECO:0000256" key="1">
    <source>
        <dbReference type="ARBA" id="ARBA00022737"/>
    </source>
</evidence>
<evidence type="ECO:0000256" key="2">
    <source>
        <dbReference type="ARBA" id="ARBA00022884"/>
    </source>
</evidence>
<dbReference type="GO" id="GO:0003723">
    <property type="term" value="F:RNA binding"/>
    <property type="evidence" value="ECO:0007669"/>
    <property type="project" value="UniProtKB-UniRule"/>
</dbReference>
<evidence type="ECO:0000256" key="3">
    <source>
        <dbReference type="PROSITE-ProRule" id="PRU00266"/>
    </source>
</evidence>
<dbReference type="InterPro" id="IPR014720">
    <property type="entry name" value="dsRBD_dom"/>
</dbReference>
<dbReference type="SMART" id="SM00358">
    <property type="entry name" value="DSRM"/>
    <property type="match status" value="1"/>
</dbReference>
<keyword evidence="1" id="KW-0677">Repeat</keyword>
<gene>
    <name evidence="5" type="ordered locus">MTR_6g092580</name>
</gene>
<dbReference type="PANTHER" id="PTHR46031:SF16">
    <property type="entry name" value="DOUBLE-STRANDED RNA-BINDING PROTEIN 4"/>
    <property type="match status" value="1"/>
</dbReference>
<organism evidence="5 7">
    <name type="scientific">Medicago truncatula</name>
    <name type="common">Barrel medic</name>
    <name type="synonym">Medicago tribuloides</name>
    <dbReference type="NCBI Taxonomy" id="3880"/>
    <lineage>
        <taxon>Eukaryota</taxon>
        <taxon>Viridiplantae</taxon>
        <taxon>Streptophyta</taxon>
        <taxon>Embryophyta</taxon>
        <taxon>Tracheophyta</taxon>
        <taxon>Spermatophyta</taxon>
        <taxon>Magnoliopsida</taxon>
        <taxon>eudicotyledons</taxon>
        <taxon>Gunneridae</taxon>
        <taxon>Pentapetalae</taxon>
        <taxon>rosids</taxon>
        <taxon>fabids</taxon>
        <taxon>Fabales</taxon>
        <taxon>Fabaceae</taxon>
        <taxon>Papilionoideae</taxon>
        <taxon>50 kb inversion clade</taxon>
        <taxon>NPAAA clade</taxon>
        <taxon>Hologalegina</taxon>
        <taxon>IRL clade</taxon>
        <taxon>Trifolieae</taxon>
        <taxon>Medicago</taxon>
    </lineage>
</organism>
<dbReference type="PANTHER" id="PTHR46031">
    <property type="match status" value="1"/>
</dbReference>
<dbReference type="Gene3D" id="3.30.160.20">
    <property type="match status" value="1"/>
</dbReference>
<dbReference type="EMBL" id="CM001222">
    <property type="protein sequence ID" value="AES77148.1"/>
    <property type="molecule type" value="Genomic_DNA"/>
</dbReference>
<dbReference type="Pfam" id="PF00035">
    <property type="entry name" value="dsrm"/>
    <property type="match status" value="1"/>
</dbReference>
<reference evidence="5 7" key="2">
    <citation type="journal article" date="2014" name="BMC Genomics">
        <title>An improved genome release (version Mt4.0) for the model legume Medicago truncatula.</title>
        <authorList>
            <person name="Tang H."/>
            <person name="Krishnakumar V."/>
            <person name="Bidwell S."/>
            <person name="Rosen B."/>
            <person name="Chan A."/>
            <person name="Zhou S."/>
            <person name="Gentzbittel L."/>
            <person name="Childs K.L."/>
            <person name="Yandell M."/>
            <person name="Gundlach H."/>
            <person name="Mayer K.F."/>
            <person name="Schwartz D.C."/>
            <person name="Town C.D."/>
        </authorList>
    </citation>
    <scope>GENOME REANNOTATION</scope>
    <source>
        <strain evidence="6 7">cv. Jemalong A17</strain>
    </source>
</reference>
<feature type="domain" description="DRBM" evidence="4">
    <location>
        <begin position="31"/>
        <end position="100"/>
    </location>
</feature>
<evidence type="ECO:0000313" key="5">
    <source>
        <dbReference type="EMBL" id="AES77148.1"/>
    </source>
</evidence>
<reference evidence="5 7" key="1">
    <citation type="journal article" date="2011" name="Nature">
        <title>The Medicago genome provides insight into the evolution of rhizobial symbioses.</title>
        <authorList>
            <person name="Young N.D."/>
            <person name="Debelle F."/>
            <person name="Oldroyd G.E."/>
            <person name="Geurts R."/>
            <person name="Cannon S.B."/>
            <person name="Udvardi M.K."/>
            <person name="Benedito V.A."/>
            <person name="Mayer K.F."/>
            <person name="Gouzy J."/>
            <person name="Schoof H."/>
            <person name="Van de Peer Y."/>
            <person name="Proost S."/>
            <person name="Cook D.R."/>
            <person name="Meyers B.C."/>
            <person name="Spannagl M."/>
            <person name="Cheung F."/>
            <person name="De Mita S."/>
            <person name="Krishnakumar V."/>
            <person name="Gundlach H."/>
            <person name="Zhou S."/>
            <person name="Mudge J."/>
            <person name="Bharti A.K."/>
            <person name="Murray J.D."/>
            <person name="Naoumkina M.A."/>
            <person name="Rosen B."/>
            <person name="Silverstein K.A."/>
            <person name="Tang H."/>
            <person name="Rombauts S."/>
            <person name="Zhao P.X."/>
            <person name="Zhou P."/>
            <person name="Barbe V."/>
            <person name="Bardou P."/>
            <person name="Bechner M."/>
            <person name="Bellec A."/>
            <person name="Berger A."/>
            <person name="Berges H."/>
            <person name="Bidwell S."/>
            <person name="Bisseling T."/>
            <person name="Choisne N."/>
            <person name="Couloux A."/>
            <person name="Denny R."/>
            <person name="Deshpande S."/>
            <person name="Dai X."/>
            <person name="Doyle J.J."/>
            <person name="Dudez A.M."/>
            <person name="Farmer A.D."/>
            <person name="Fouteau S."/>
            <person name="Franken C."/>
            <person name="Gibelin C."/>
            <person name="Gish J."/>
            <person name="Goldstein S."/>
            <person name="Gonzalez A.J."/>
            <person name="Green P.J."/>
            <person name="Hallab A."/>
            <person name="Hartog M."/>
            <person name="Hua A."/>
            <person name="Humphray S.J."/>
            <person name="Jeong D.H."/>
            <person name="Jing Y."/>
            <person name="Jocker A."/>
            <person name="Kenton S.M."/>
            <person name="Kim D.J."/>
            <person name="Klee K."/>
            <person name="Lai H."/>
            <person name="Lang C."/>
            <person name="Lin S."/>
            <person name="Macmil S.L."/>
            <person name="Magdelenat G."/>
            <person name="Matthews L."/>
            <person name="McCorrison J."/>
            <person name="Monaghan E.L."/>
            <person name="Mun J.H."/>
            <person name="Najar F.Z."/>
            <person name="Nicholson C."/>
            <person name="Noirot C."/>
            <person name="O'Bleness M."/>
            <person name="Paule C.R."/>
            <person name="Poulain J."/>
            <person name="Prion F."/>
            <person name="Qin B."/>
            <person name="Qu C."/>
            <person name="Retzel E.F."/>
            <person name="Riddle C."/>
            <person name="Sallet E."/>
            <person name="Samain S."/>
            <person name="Samson N."/>
            <person name="Sanders I."/>
            <person name="Saurat O."/>
            <person name="Scarpelli C."/>
            <person name="Schiex T."/>
            <person name="Segurens B."/>
            <person name="Severin A.J."/>
            <person name="Sherrier D.J."/>
            <person name="Shi R."/>
            <person name="Sims S."/>
            <person name="Singer S.R."/>
            <person name="Sinharoy S."/>
            <person name="Sterck L."/>
            <person name="Viollet A."/>
            <person name="Wang B.B."/>
            <person name="Wang K."/>
            <person name="Wang M."/>
            <person name="Wang X."/>
            <person name="Warfsmann J."/>
            <person name="Weissenbach J."/>
            <person name="White D.D."/>
            <person name="White J.D."/>
            <person name="Wiley G.B."/>
            <person name="Wincker P."/>
            <person name="Xing Y."/>
            <person name="Yang L."/>
            <person name="Yao Z."/>
            <person name="Ying F."/>
            <person name="Zhai J."/>
            <person name="Zhou L."/>
            <person name="Zuber A."/>
            <person name="Denarie J."/>
            <person name="Dixon R.A."/>
            <person name="May G.D."/>
            <person name="Schwartz D.C."/>
            <person name="Rogers J."/>
            <person name="Quetier F."/>
            <person name="Town C.D."/>
            <person name="Roe B.A."/>
        </authorList>
    </citation>
    <scope>NUCLEOTIDE SEQUENCE [LARGE SCALE GENOMIC DNA]</scope>
    <source>
        <strain evidence="5">A17</strain>
        <strain evidence="6 7">cv. Jemalong A17</strain>
    </source>
</reference>
<evidence type="ECO:0000313" key="7">
    <source>
        <dbReference type="Proteomes" id="UP000002051"/>
    </source>
</evidence>
<dbReference type="PROSITE" id="PS50137">
    <property type="entry name" value="DS_RBD"/>
    <property type="match status" value="1"/>
</dbReference>
<keyword evidence="2 3" id="KW-0694">RNA-binding</keyword>
<dbReference type="Proteomes" id="UP000002051">
    <property type="component" value="Chromosome 6"/>
</dbReference>
<protein>
    <submittedName>
        <fullName evidence="5">Double-stranded RNA-binding motif protein</fullName>
    </submittedName>
</protein>
<evidence type="ECO:0000259" key="4">
    <source>
        <dbReference type="PROSITE" id="PS50137"/>
    </source>
</evidence>
<dbReference type="EnsemblPlants" id="AES77148">
    <property type="protein sequence ID" value="AES77148"/>
    <property type="gene ID" value="MTR_6g092580"/>
</dbReference>
<sequence>MEKRRDTVLLGFASCRVLTVSQFHVFSVAYERKQKLQELCQKNSYPLPKYQTTHEGPLHNPLFSSTVTVKSISFTSPKPASTLKASQEFAAMVAFHHFLQNENNS</sequence>
<evidence type="ECO:0000313" key="6">
    <source>
        <dbReference type="EnsemblPlants" id="AES77148"/>
    </source>
</evidence>
<proteinExistence type="predicted"/>